<organism evidence="12">
    <name type="scientific">Neodiprion lecontei</name>
    <name type="common">Redheaded pine sawfly</name>
    <dbReference type="NCBI Taxonomy" id="441921"/>
    <lineage>
        <taxon>Eukaryota</taxon>
        <taxon>Metazoa</taxon>
        <taxon>Ecdysozoa</taxon>
        <taxon>Arthropoda</taxon>
        <taxon>Hexapoda</taxon>
        <taxon>Insecta</taxon>
        <taxon>Pterygota</taxon>
        <taxon>Neoptera</taxon>
        <taxon>Endopterygota</taxon>
        <taxon>Hymenoptera</taxon>
        <taxon>Tenthredinoidea</taxon>
        <taxon>Diprionidae</taxon>
        <taxon>Diprioninae</taxon>
        <taxon>Neodiprion</taxon>
    </lineage>
</organism>
<dbReference type="InterPro" id="IPR033116">
    <property type="entry name" value="TRYPSIN_SER"/>
</dbReference>
<dbReference type="KEGG" id="nlo:107228147"/>
<dbReference type="FunCoup" id="A0A6J0CEG0">
    <property type="interactions" value="68"/>
</dbReference>
<evidence type="ECO:0000256" key="7">
    <source>
        <dbReference type="ARBA" id="ARBA00023157"/>
    </source>
</evidence>
<proteinExistence type="inferred from homology"/>
<dbReference type="OrthoDB" id="10051896at2759"/>
<dbReference type="Pfam" id="PF00089">
    <property type="entry name" value="Trypsin"/>
    <property type="match status" value="1"/>
</dbReference>
<name>A0A6J0CEG0_NEOLC</name>
<dbReference type="InterPro" id="IPR009003">
    <property type="entry name" value="Peptidase_S1_PA"/>
</dbReference>
<dbReference type="PRINTS" id="PR00722">
    <property type="entry name" value="CHYMOTRYPSIN"/>
</dbReference>
<dbReference type="InterPro" id="IPR001314">
    <property type="entry name" value="Peptidase_S1A"/>
</dbReference>
<accession>A0A6J0CEG0</accession>
<evidence type="ECO:0000313" key="12">
    <source>
        <dbReference type="RefSeq" id="XP_015525007.1"/>
    </source>
</evidence>
<evidence type="ECO:0000256" key="8">
    <source>
        <dbReference type="RuleBase" id="RU363034"/>
    </source>
</evidence>
<feature type="signal peptide" evidence="9">
    <location>
        <begin position="1"/>
        <end position="17"/>
    </location>
</feature>
<dbReference type="Gene3D" id="2.40.10.10">
    <property type="entry name" value="Trypsin-like serine proteases"/>
    <property type="match status" value="2"/>
</dbReference>
<evidence type="ECO:0000256" key="5">
    <source>
        <dbReference type="ARBA" id="ARBA00022825"/>
    </source>
</evidence>
<dbReference type="AlphaFoldDB" id="A0A6J0CEG0"/>
<dbReference type="PROSITE" id="PS50240">
    <property type="entry name" value="TRYPSIN_DOM"/>
    <property type="match status" value="1"/>
</dbReference>
<evidence type="ECO:0000259" key="10">
    <source>
        <dbReference type="PROSITE" id="PS50240"/>
    </source>
</evidence>
<dbReference type="InterPro" id="IPR001254">
    <property type="entry name" value="Trypsin_dom"/>
</dbReference>
<feature type="chain" id="PRO_5026903262" evidence="9">
    <location>
        <begin position="18"/>
        <end position="253"/>
    </location>
</feature>
<evidence type="ECO:0000256" key="6">
    <source>
        <dbReference type="ARBA" id="ARBA00023145"/>
    </source>
</evidence>
<evidence type="ECO:0000256" key="1">
    <source>
        <dbReference type="ARBA" id="ARBA00007664"/>
    </source>
</evidence>
<dbReference type="CDD" id="cd00190">
    <property type="entry name" value="Tryp_SPc"/>
    <property type="match status" value="1"/>
</dbReference>
<evidence type="ECO:0000256" key="2">
    <source>
        <dbReference type="ARBA" id="ARBA00022670"/>
    </source>
</evidence>
<gene>
    <name evidence="12" type="primary">LOC107228147</name>
</gene>
<keyword evidence="3 9" id="KW-0732">Signal</keyword>
<dbReference type="PROSITE" id="PS00135">
    <property type="entry name" value="TRYPSIN_SER"/>
    <property type="match status" value="1"/>
</dbReference>
<dbReference type="SUPFAM" id="SSF50494">
    <property type="entry name" value="Trypsin-like serine proteases"/>
    <property type="match status" value="1"/>
</dbReference>
<dbReference type="GeneID" id="107228147"/>
<dbReference type="PANTHER" id="PTHR24252:SF7">
    <property type="entry name" value="HYALIN"/>
    <property type="match status" value="1"/>
</dbReference>
<dbReference type="PANTHER" id="PTHR24252">
    <property type="entry name" value="ACROSIN-RELATED"/>
    <property type="match status" value="1"/>
</dbReference>
<dbReference type="PROSITE" id="PS00134">
    <property type="entry name" value="TRYPSIN_HIS"/>
    <property type="match status" value="1"/>
</dbReference>
<reference evidence="12" key="1">
    <citation type="submission" date="2025-08" db="UniProtKB">
        <authorList>
            <consortium name="RefSeq"/>
        </authorList>
    </citation>
    <scope>IDENTIFICATION</scope>
    <source>
        <tissue evidence="12">Thorax and Abdomen</tissue>
    </source>
</reference>
<comment type="similarity">
    <text evidence="1">Belongs to the peptidase S1 family.</text>
</comment>
<evidence type="ECO:0000313" key="11">
    <source>
        <dbReference type="Proteomes" id="UP000829291"/>
    </source>
</evidence>
<dbReference type="RefSeq" id="XP_015525007.1">
    <property type="nucleotide sequence ID" value="XM_015669521.2"/>
</dbReference>
<keyword evidence="5 8" id="KW-0720">Serine protease</keyword>
<sequence length="253" mass="26238">MFRYLALLLALSAVAYGEHAQYDEFGRIVGGSSASISDFPYQLSLRWNNAHFCGAALISSTWAVSAAHCTIGRSASGMSLQAGSANRLSGGQVRAVSLVINHPSYNARTIDNDISLLRVSVAFTLSSTVRAVALPSQGQAVSSGVYAVVSGWGTMTEGASSLPTVLQQVSVPVVAQTTCNLLYWGGITSNMLCAGYLAGGRDACQGDSGGPLVSGGSLIGVVSWGNGCARSNSPGVYARTAIYRDWIRTNTGV</sequence>
<dbReference type="SMART" id="SM00020">
    <property type="entry name" value="Tryp_SPc"/>
    <property type="match status" value="1"/>
</dbReference>
<keyword evidence="4 8" id="KW-0378">Hydrolase</keyword>
<dbReference type="FunFam" id="2.40.10.10:FF:000077">
    <property type="entry name" value="Predicted protein"/>
    <property type="match status" value="1"/>
</dbReference>
<dbReference type="InterPro" id="IPR018114">
    <property type="entry name" value="TRYPSIN_HIS"/>
</dbReference>
<protein>
    <submittedName>
        <fullName evidence="12">Trypsin-1</fullName>
    </submittedName>
</protein>
<evidence type="ECO:0000256" key="3">
    <source>
        <dbReference type="ARBA" id="ARBA00022729"/>
    </source>
</evidence>
<keyword evidence="7" id="KW-1015">Disulfide bond</keyword>
<dbReference type="Proteomes" id="UP000829291">
    <property type="component" value="Chromosome 1"/>
</dbReference>
<feature type="domain" description="Peptidase S1" evidence="10">
    <location>
        <begin position="28"/>
        <end position="252"/>
    </location>
</feature>
<evidence type="ECO:0000256" key="4">
    <source>
        <dbReference type="ARBA" id="ARBA00022801"/>
    </source>
</evidence>
<dbReference type="GO" id="GO:0006508">
    <property type="term" value="P:proteolysis"/>
    <property type="evidence" value="ECO:0007669"/>
    <property type="project" value="UniProtKB-KW"/>
</dbReference>
<evidence type="ECO:0000256" key="9">
    <source>
        <dbReference type="SAM" id="SignalP"/>
    </source>
</evidence>
<dbReference type="InParanoid" id="A0A6J0CEG0"/>
<keyword evidence="6" id="KW-0865">Zymogen</keyword>
<keyword evidence="11" id="KW-1185">Reference proteome</keyword>
<dbReference type="GO" id="GO:0004252">
    <property type="term" value="F:serine-type endopeptidase activity"/>
    <property type="evidence" value="ECO:0007669"/>
    <property type="project" value="InterPro"/>
</dbReference>
<keyword evidence="2 8" id="KW-0645">Protease</keyword>
<dbReference type="InterPro" id="IPR043504">
    <property type="entry name" value="Peptidase_S1_PA_chymotrypsin"/>
</dbReference>